<dbReference type="EMBL" id="KZ502155">
    <property type="protein sequence ID" value="PKU82868.1"/>
    <property type="molecule type" value="Genomic_DNA"/>
</dbReference>
<reference evidence="1 2" key="1">
    <citation type="journal article" date="2016" name="Sci. Rep.">
        <title>The Dendrobium catenatum Lindl. genome sequence provides insights into polysaccharide synthase, floral development and adaptive evolution.</title>
        <authorList>
            <person name="Zhang G.Q."/>
            <person name="Xu Q."/>
            <person name="Bian C."/>
            <person name="Tsai W.C."/>
            <person name="Yeh C.M."/>
            <person name="Liu K.W."/>
            <person name="Yoshida K."/>
            <person name="Zhang L.S."/>
            <person name="Chang S.B."/>
            <person name="Chen F."/>
            <person name="Shi Y."/>
            <person name="Su Y.Y."/>
            <person name="Zhang Y.Q."/>
            <person name="Chen L.J."/>
            <person name="Yin Y."/>
            <person name="Lin M."/>
            <person name="Huang H."/>
            <person name="Deng H."/>
            <person name="Wang Z.W."/>
            <person name="Zhu S.L."/>
            <person name="Zhao X."/>
            <person name="Deng C."/>
            <person name="Niu S.C."/>
            <person name="Huang J."/>
            <person name="Wang M."/>
            <person name="Liu G.H."/>
            <person name="Yang H.J."/>
            <person name="Xiao X.J."/>
            <person name="Hsiao Y.Y."/>
            <person name="Wu W.L."/>
            <person name="Chen Y.Y."/>
            <person name="Mitsuda N."/>
            <person name="Ohme-Takagi M."/>
            <person name="Luo Y.B."/>
            <person name="Van de Peer Y."/>
            <person name="Liu Z.J."/>
        </authorList>
    </citation>
    <scope>NUCLEOTIDE SEQUENCE [LARGE SCALE GENOMIC DNA]</scope>
    <source>
        <tissue evidence="1">The whole plant</tissue>
    </source>
</reference>
<gene>
    <name evidence="1" type="ORF">MA16_Dca006166</name>
</gene>
<name>A0A2I0X4M2_9ASPA</name>
<protein>
    <submittedName>
        <fullName evidence="1">Uncharacterized protein</fullName>
    </submittedName>
</protein>
<organism evidence="1 2">
    <name type="scientific">Dendrobium catenatum</name>
    <dbReference type="NCBI Taxonomy" id="906689"/>
    <lineage>
        <taxon>Eukaryota</taxon>
        <taxon>Viridiplantae</taxon>
        <taxon>Streptophyta</taxon>
        <taxon>Embryophyta</taxon>
        <taxon>Tracheophyta</taxon>
        <taxon>Spermatophyta</taxon>
        <taxon>Magnoliopsida</taxon>
        <taxon>Liliopsida</taxon>
        <taxon>Asparagales</taxon>
        <taxon>Orchidaceae</taxon>
        <taxon>Epidendroideae</taxon>
        <taxon>Malaxideae</taxon>
        <taxon>Dendrobiinae</taxon>
        <taxon>Dendrobium</taxon>
    </lineage>
</organism>
<reference evidence="1 2" key="2">
    <citation type="journal article" date="2017" name="Nature">
        <title>The Apostasia genome and the evolution of orchids.</title>
        <authorList>
            <person name="Zhang G.Q."/>
            <person name="Liu K.W."/>
            <person name="Li Z."/>
            <person name="Lohaus R."/>
            <person name="Hsiao Y.Y."/>
            <person name="Niu S.C."/>
            <person name="Wang J.Y."/>
            <person name="Lin Y.C."/>
            <person name="Xu Q."/>
            <person name="Chen L.J."/>
            <person name="Yoshida K."/>
            <person name="Fujiwara S."/>
            <person name="Wang Z.W."/>
            <person name="Zhang Y.Q."/>
            <person name="Mitsuda N."/>
            <person name="Wang M."/>
            <person name="Liu G.H."/>
            <person name="Pecoraro L."/>
            <person name="Huang H.X."/>
            <person name="Xiao X.J."/>
            <person name="Lin M."/>
            <person name="Wu X.Y."/>
            <person name="Wu W.L."/>
            <person name="Chen Y.Y."/>
            <person name="Chang S.B."/>
            <person name="Sakamoto S."/>
            <person name="Ohme-Takagi M."/>
            <person name="Yagi M."/>
            <person name="Zeng S.J."/>
            <person name="Shen C.Y."/>
            <person name="Yeh C.M."/>
            <person name="Luo Y.B."/>
            <person name="Tsai W.C."/>
            <person name="Van de Peer Y."/>
            <person name="Liu Z.J."/>
        </authorList>
    </citation>
    <scope>NUCLEOTIDE SEQUENCE [LARGE SCALE GENOMIC DNA]</scope>
    <source>
        <tissue evidence="1">The whole plant</tissue>
    </source>
</reference>
<keyword evidence="2" id="KW-1185">Reference proteome</keyword>
<accession>A0A2I0X4M2</accession>
<dbReference type="Proteomes" id="UP000233837">
    <property type="component" value="Unassembled WGS sequence"/>
</dbReference>
<proteinExistence type="predicted"/>
<dbReference type="AlphaFoldDB" id="A0A2I0X4M2"/>
<evidence type="ECO:0000313" key="1">
    <source>
        <dbReference type="EMBL" id="PKU82868.1"/>
    </source>
</evidence>
<evidence type="ECO:0000313" key="2">
    <source>
        <dbReference type="Proteomes" id="UP000233837"/>
    </source>
</evidence>
<sequence>MAPFLVGIDLGQSPLRVGGFVHTKYIVAQGTKDIKVNGLRAPTSGEVVVAFQDANQVVKSFFVGPNFEVMMKMIGTIL</sequence>